<evidence type="ECO:0000313" key="1">
    <source>
        <dbReference type="EMBL" id="CAB5315470.1"/>
    </source>
</evidence>
<sequence length="153" mass="16754">MRSLELPTDFSTGGKQSLKLPTSFAKWRSVAHTRALPTENEGRGCCKTNSLSSMGNLELPTGFSTGGKQSLKLPTSFAKWRRIAHMRALPTENESRGCCKTSSMGNLELPTGFSTGGKQSLKLPTSFAKWRRIAHTRAYQQKTKVVGVVKPIP</sequence>
<dbReference type="EMBL" id="CAGKOT010000002">
    <property type="protein sequence ID" value="CAB5315470.1"/>
    <property type="molecule type" value="Genomic_DNA"/>
</dbReference>
<name>A0A916DZ44_9GLOM</name>
<protein>
    <submittedName>
        <fullName evidence="1">Uncharacterized protein</fullName>
    </submittedName>
</protein>
<comment type="caution">
    <text evidence="1">The sequence shown here is derived from an EMBL/GenBank/DDBJ whole genome shotgun (WGS) entry which is preliminary data.</text>
</comment>
<dbReference type="OrthoDB" id="2447749at2759"/>
<evidence type="ECO:0000313" key="2">
    <source>
        <dbReference type="Proteomes" id="UP000684084"/>
    </source>
</evidence>
<reference evidence="1" key="1">
    <citation type="submission" date="2020-05" db="EMBL/GenBank/DDBJ databases">
        <authorList>
            <person name="Rincon C."/>
            <person name="Sanders R I."/>
            <person name="Robbins C."/>
            <person name="Chaturvedi A."/>
        </authorList>
    </citation>
    <scope>NUCLEOTIDE SEQUENCE</scope>
    <source>
        <strain evidence="1">CHB12</strain>
    </source>
</reference>
<gene>
    <name evidence="1" type="ORF">CHRIB12_LOCUS1862</name>
</gene>
<dbReference type="VEuPathDB" id="FungiDB:RhiirFUN_000703"/>
<dbReference type="AlphaFoldDB" id="A0A916DZ44"/>
<accession>A0A916DZ44</accession>
<dbReference type="Proteomes" id="UP000684084">
    <property type="component" value="Unassembled WGS sequence"/>
</dbReference>
<organism evidence="1 2">
    <name type="scientific">Rhizophagus irregularis</name>
    <dbReference type="NCBI Taxonomy" id="588596"/>
    <lineage>
        <taxon>Eukaryota</taxon>
        <taxon>Fungi</taxon>
        <taxon>Fungi incertae sedis</taxon>
        <taxon>Mucoromycota</taxon>
        <taxon>Glomeromycotina</taxon>
        <taxon>Glomeromycetes</taxon>
        <taxon>Glomerales</taxon>
        <taxon>Glomeraceae</taxon>
        <taxon>Rhizophagus</taxon>
    </lineage>
</organism>
<proteinExistence type="predicted"/>